<dbReference type="PRINTS" id="PR00105">
    <property type="entry name" value="C5METTRFRASE"/>
</dbReference>
<dbReference type="Gene3D" id="3.40.50.150">
    <property type="entry name" value="Vaccinia Virus protein VP39"/>
    <property type="match status" value="1"/>
</dbReference>
<sequence length="723" mass="80430">MTTTPTNEEIAKKLASLKAQRLMKVSKDIRKARSVLTQKMLQIASLLESTREDLKRLGADGQEDLEKTTATMRAFAHVQSGIPRDEIKTYQQLTTISDDDRAVLTRQGSGFAVLKAIVSDAGLRQDVIDRMRANIAMDVAAVRSIRRQRKLATETPLLSLVRAEPDRNQLPTKKEMLSSIRTIEGKTLDILRKLVDLAGAENISDDAYQVRCGELSPLAGELYSGVRSTINTEDMARDWAELWMSRQPNDKVAEALIALQSIATGDYYIRDEVHDDYWETDDNNVDKRLLQAIGQLVGARADKVLDRLKPTAERRRVSAEARKPKLIIPSKTLRSIEICAGAGGQAIGLHEAGFKARAIFEREEDAVRTLREHFCGEVNRVFAGDINEIDFSIYNKGIDLVAGGVPCQPFSTAGKQEGENDERDLFKRAVEIVDEIQPRAFLFENVQGFGRSSYIAYRSELHAAFEAIGYQSRVFPMWGTDYGLAQGRPRVVFVGFKDAGDMARFRMPPVLPQWQMTLADAIGDLVSANGWKGYEAWRNIANRKGPTIVGGSRKSDKLSFSSGLTRKTWDLLGIDSRSLAKTAPEPNAIGPFRLTQEMGARIQGFPDGWRFQGTPLQIKSQIGNAFPPIMAKAVGLAIHAALEGVEYDYEEALRQPFITPEAAVSRKSTGAVMKDAMFRLAQAERRNREHQFFGEVEYDSEADCEYVVGPGEFKLKTAKETAA</sequence>
<dbReference type="AlphaFoldDB" id="A0A7X0MTE3"/>
<dbReference type="Pfam" id="PF00145">
    <property type="entry name" value="DNA_methylase"/>
    <property type="match status" value="1"/>
</dbReference>
<keyword evidence="2 6" id="KW-0808">Transferase</keyword>
<evidence type="ECO:0000256" key="7">
    <source>
        <dbReference type="RuleBase" id="RU000416"/>
    </source>
</evidence>
<dbReference type="InterPro" id="IPR050390">
    <property type="entry name" value="C5-Methyltransferase"/>
</dbReference>
<dbReference type="GO" id="GO:0003886">
    <property type="term" value="F:DNA (cytosine-5-)-methyltransferase activity"/>
    <property type="evidence" value="ECO:0007669"/>
    <property type="project" value="UniProtKB-EC"/>
</dbReference>
<dbReference type="PANTHER" id="PTHR10629:SF52">
    <property type="entry name" value="DNA (CYTOSINE-5)-METHYLTRANSFERASE 1"/>
    <property type="match status" value="1"/>
</dbReference>
<dbReference type="PROSITE" id="PS51679">
    <property type="entry name" value="SAM_MT_C5"/>
    <property type="match status" value="1"/>
</dbReference>
<name>A0A7X0MTE3_9HYPH</name>
<evidence type="ECO:0000256" key="1">
    <source>
        <dbReference type="ARBA" id="ARBA00022603"/>
    </source>
</evidence>
<dbReference type="EC" id="2.1.1.37" evidence="8"/>
<evidence type="ECO:0000256" key="6">
    <source>
        <dbReference type="PROSITE-ProRule" id="PRU01016"/>
    </source>
</evidence>
<keyword evidence="10" id="KW-1185">Reference proteome</keyword>
<dbReference type="Gene3D" id="3.90.120.10">
    <property type="entry name" value="DNA Methylase, subunit A, domain 2"/>
    <property type="match status" value="1"/>
</dbReference>
<comment type="catalytic activity">
    <reaction evidence="5 8">
        <text>a 2'-deoxycytidine in DNA + S-adenosyl-L-methionine = a 5-methyl-2'-deoxycytidine in DNA + S-adenosyl-L-homocysteine + H(+)</text>
        <dbReference type="Rhea" id="RHEA:13681"/>
        <dbReference type="Rhea" id="RHEA-COMP:11369"/>
        <dbReference type="Rhea" id="RHEA-COMP:11370"/>
        <dbReference type="ChEBI" id="CHEBI:15378"/>
        <dbReference type="ChEBI" id="CHEBI:57856"/>
        <dbReference type="ChEBI" id="CHEBI:59789"/>
        <dbReference type="ChEBI" id="CHEBI:85452"/>
        <dbReference type="ChEBI" id="CHEBI:85454"/>
        <dbReference type="EC" id="2.1.1.37"/>
    </reaction>
</comment>
<accession>A0A7X0MTE3</accession>
<keyword evidence="4" id="KW-0680">Restriction system</keyword>
<dbReference type="GO" id="GO:0009307">
    <property type="term" value="P:DNA restriction-modification system"/>
    <property type="evidence" value="ECO:0007669"/>
    <property type="project" value="UniProtKB-KW"/>
</dbReference>
<dbReference type="SUPFAM" id="SSF53335">
    <property type="entry name" value="S-adenosyl-L-methionine-dependent methyltransferases"/>
    <property type="match status" value="1"/>
</dbReference>
<feature type="active site" evidence="6">
    <location>
        <position position="407"/>
    </location>
</feature>
<evidence type="ECO:0000256" key="8">
    <source>
        <dbReference type="RuleBase" id="RU000417"/>
    </source>
</evidence>
<dbReference type="NCBIfam" id="TIGR00675">
    <property type="entry name" value="dcm"/>
    <property type="match status" value="1"/>
</dbReference>
<evidence type="ECO:0000256" key="5">
    <source>
        <dbReference type="ARBA" id="ARBA00047422"/>
    </source>
</evidence>
<comment type="similarity">
    <text evidence="6 7">Belongs to the class I-like SAM-binding methyltransferase superfamily. C5-methyltransferase family.</text>
</comment>
<organism evidence="9 10">
    <name type="scientific">Rhizobium soli</name>
    <dbReference type="NCBI Taxonomy" id="424798"/>
    <lineage>
        <taxon>Bacteria</taxon>
        <taxon>Pseudomonadati</taxon>
        <taxon>Pseudomonadota</taxon>
        <taxon>Alphaproteobacteria</taxon>
        <taxon>Hyphomicrobiales</taxon>
        <taxon>Rhizobiaceae</taxon>
        <taxon>Rhizobium/Agrobacterium group</taxon>
        <taxon>Rhizobium</taxon>
    </lineage>
</organism>
<proteinExistence type="inferred from homology"/>
<evidence type="ECO:0000256" key="3">
    <source>
        <dbReference type="ARBA" id="ARBA00022691"/>
    </source>
</evidence>
<dbReference type="PANTHER" id="PTHR10629">
    <property type="entry name" value="CYTOSINE-SPECIFIC METHYLTRANSFERASE"/>
    <property type="match status" value="1"/>
</dbReference>
<keyword evidence="1 6" id="KW-0489">Methyltransferase</keyword>
<dbReference type="InterPro" id="IPR001525">
    <property type="entry name" value="C5_MeTfrase"/>
</dbReference>
<dbReference type="InterPro" id="IPR029063">
    <property type="entry name" value="SAM-dependent_MTases_sf"/>
</dbReference>
<evidence type="ECO:0000313" key="10">
    <source>
        <dbReference type="Proteomes" id="UP000585437"/>
    </source>
</evidence>
<dbReference type="Proteomes" id="UP000585437">
    <property type="component" value="Unassembled WGS sequence"/>
</dbReference>
<evidence type="ECO:0000313" key="9">
    <source>
        <dbReference type="EMBL" id="MBB6510947.1"/>
    </source>
</evidence>
<keyword evidence="3 6" id="KW-0949">S-adenosyl-L-methionine</keyword>
<evidence type="ECO:0000256" key="4">
    <source>
        <dbReference type="ARBA" id="ARBA00022747"/>
    </source>
</evidence>
<dbReference type="EMBL" id="JACHBU010000012">
    <property type="protein sequence ID" value="MBB6510947.1"/>
    <property type="molecule type" value="Genomic_DNA"/>
</dbReference>
<dbReference type="PROSITE" id="PS00094">
    <property type="entry name" value="C5_MTASE_1"/>
    <property type="match status" value="1"/>
</dbReference>
<dbReference type="InterPro" id="IPR018117">
    <property type="entry name" value="C5_DNA_meth_AS"/>
</dbReference>
<gene>
    <name evidence="9" type="ORF">F4695_004339</name>
</gene>
<evidence type="ECO:0000256" key="2">
    <source>
        <dbReference type="ARBA" id="ARBA00022679"/>
    </source>
</evidence>
<comment type="caution">
    <text evidence="9">The sequence shown here is derived from an EMBL/GenBank/DDBJ whole genome shotgun (WGS) entry which is preliminary data.</text>
</comment>
<dbReference type="GO" id="GO:0032259">
    <property type="term" value="P:methylation"/>
    <property type="evidence" value="ECO:0007669"/>
    <property type="project" value="UniProtKB-KW"/>
</dbReference>
<dbReference type="RefSeq" id="WP_184655984.1">
    <property type="nucleotide sequence ID" value="NZ_JACHBU010000012.1"/>
</dbReference>
<reference evidence="9 10" key="1">
    <citation type="submission" date="2020-08" db="EMBL/GenBank/DDBJ databases">
        <title>The Agave Microbiome: Exploring the role of microbial communities in plant adaptations to desert environments.</title>
        <authorList>
            <person name="Partida-Martinez L.P."/>
        </authorList>
    </citation>
    <scope>NUCLEOTIDE SEQUENCE [LARGE SCALE GENOMIC DNA]</scope>
    <source>
        <strain evidence="9 10">AS3.12</strain>
    </source>
</reference>
<protein>
    <recommendedName>
        <fullName evidence="8">Cytosine-specific methyltransferase</fullName>
        <ecNumber evidence="8">2.1.1.37</ecNumber>
    </recommendedName>
</protein>